<keyword evidence="1" id="KW-0472">Membrane</keyword>
<organism evidence="2 3">
    <name type="scientific">Paenibacillus lautus</name>
    <name type="common">Bacillus lautus</name>
    <dbReference type="NCBI Taxonomy" id="1401"/>
    <lineage>
        <taxon>Bacteria</taxon>
        <taxon>Bacillati</taxon>
        <taxon>Bacillota</taxon>
        <taxon>Bacilli</taxon>
        <taxon>Bacillales</taxon>
        <taxon>Paenibacillaceae</taxon>
        <taxon>Paenibacillus</taxon>
    </lineage>
</organism>
<feature type="transmembrane region" description="Helical" evidence="1">
    <location>
        <begin position="54"/>
        <end position="75"/>
    </location>
</feature>
<name>A0A1R1B5A2_PAELA</name>
<dbReference type="Proteomes" id="UP000187074">
    <property type="component" value="Unassembled WGS sequence"/>
</dbReference>
<dbReference type="AlphaFoldDB" id="A0A1R1B5A2"/>
<sequence length="325" mass="36787">MSIEQQLKDEFQQNAKNIVCPSSIDLRVMNVHREQMLEKKGEQPMRRRRKWSKAVMVIILIAVVSGFAYAGRTLLFEETRGNMTMSAVTLEDLSLSKTQLESISQARNEVKAQLNPGESAVVYLSDLGNVKSLPFIPVSQPDVNEDLDTWRKALTDRHFDVLPPDSLLGTYRFTGGMELSPFGAYGGSETDIAALLEELKAESEESGKDFIWRKTSIPTSFPLLSYTTVYRNSDQETLYLVMETPRDSKVKIQTLAPSSAKYEEMELNGHDAHYLINDSYVYTDSHVYQEISWMIEKEGQAIIYRLGSDSPTMTKERLMEAAISL</sequence>
<comment type="caution">
    <text evidence="2">The sequence shown here is derived from an EMBL/GenBank/DDBJ whole genome shotgun (WGS) entry which is preliminary data.</text>
</comment>
<evidence type="ECO:0000313" key="2">
    <source>
        <dbReference type="EMBL" id="OME94698.1"/>
    </source>
</evidence>
<dbReference type="OrthoDB" id="2471945at2"/>
<dbReference type="EMBL" id="MRTF01000002">
    <property type="protein sequence ID" value="OME94698.1"/>
    <property type="molecule type" value="Genomic_DNA"/>
</dbReference>
<evidence type="ECO:0000313" key="3">
    <source>
        <dbReference type="Proteomes" id="UP000187074"/>
    </source>
</evidence>
<evidence type="ECO:0000256" key="1">
    <source>
        <dbReference type="SAM" id="Phobius"/>
    </source>
</evidence>
<proteinExistence type="predicted"/>
<protein>
    <recommendedName>
        <fullName evidence="4">DUF4367 domain-containing protein</fullName>
    </recommendedName>
</protein>
<gene>
    <name evidence="2" type="ORF">BK123_06145</name>
</gene>
<dbReference type="STRING" id="1401.BK123_06145"/>
<keyword evidence="1" id="KW-1133">Transmembrane helix</keyword>
<dbReference type="RefSeq" id="WP_076321519.1">
    <property type="nucleotide sequence ID" value="NZ_MRTF01000002.1"/>
</dbReference>
<accession>A0A1R1B5A2</accession>
<keyword evidence="1" id="KW-0812">Transmembrane</keyword>
<reference evidence="2 3" key="1">
    <citation type="submission" date="2016-11" db="EMBL/GenBank/DDBJ databases">
        <title>Paenibacillus species isolates.</title>
        <authorList>
            <person name="Beno S.M."/>
        </authorList>
    </citation>
    <scope>NUCLEOTIDE SEQUENCE [LARGE SCALE GENOMIC DNA]</scope>
    <source>
        <strain evidence="2 3">FSL F4-0100</strain>
    </source>
</reference>
<evidence type="ECO:0008006" key="4">
    <source>
        <dbReference type="Google" id="ProtNLM"/>
    </source>
</evidence>